<evidence type="ECO:0000256" key="1">
    <source>
        <dbReference type="SAM" id="SignalP"/>
    </source>
</evidence>
<keyword evidence="1" id="KW-0732">Signal</keyword>
<dbReference type="Proteomes" id="UP001633002">
    <property type="component" value="Unassembled WGS sequence"/>
</dbReference>
<sequence>MMNTKRGHSAFLLPLLLTTTLLSLHLTSALRHGLPSERNFDPPVEVVQSPAEQREVEELSFLNKLPQLIKEAIQLELDDCKRLYSKEDYEQCIHNRRALVAFTEDYEPGSNPNPVIGSPSHG</sequence>
<proteinExistence type="predicted"/>
<comment type="caution">
    <text evidence="2">The sequence shown here is derived from an EMBL/GenBank/DDBJ whole genome shotgun (WGS) entry which is preliminary data.</text>
</comment>
<reference evidence="2 3" key="1">
    <citation type="submission" date="2024-09" db="EMBL/GenBank/DDBJ databases">
        <title>Chromosome-scale assembly of Riccia sorocarpa.</title>
        <authorList>
            <person name="Paukszto L."/>
        </authorList>
    </citation>
    <scope>NUCLEOTIDE SEQUENCE [LARGE SCALE GENOMIC DNA]</scope>
    <source>
        <strain evidence="2">LP-2024</strain>
        <tissue evidence="2">Aerial parts of the thallus</tissue>
    </source>
</reference>
<evidence type="ECO:0000313" key="3">
    <source>
        <dbReference type="Proteomes" id="UP001633002"/>
    </source>
</evidence>
<evidence type="ECO:0000313" key="2">
    <source>
        <dbReference type="EMBL" id="KAL3691944.1"/>
    </source>
</evidence>
<name>A0ABD3HNI9_9MARC</name>
<protein>
    <submittedName>
        <fullName evidence="2">Uncharacterized protein</fullName>
    </submittedName>
</protein>
<feature type="chain" id="PRO_5044744646" evidence="1">
    <location>
        <begin position="30"/>
        <end position="122"/>
    </location>
</feature>
<keyword evidence="3" id="KW-1185">Reference proteome</keyword>
<dbReference type="EMBL" id="JBJQOH010000003">
    <property type="protein sequence ID" value="KAL3691944.1"/>
    <property type="molecule type" value="Genomic_DNA"/>
</dbReference>
<dbReference type="AlphaFoldDB" id="A0ABD3HNI9"/>
<organism evidence="2 3">
    <name type="scientific">Riccia sorocarpa</name>
    <dbReference type="NCBI Taxonomy" id="122646"/>
    <lineage>
        <taxon>Eukaryota</taxon>
        <taxon>Viridiplantae</taxon>
        <taxon>Streptophyta</taxon>
        <taxon>Embryophyta</taxon>
        <taxon>Marchantiophyta</taxon>
        <taxon>Marchantiopsida</taxon>
        <taxon>Marchantiidae</taxon>
        <taxon>Marchantiales</taxon>
        <taxon>Ricciaceae</taxon>
        <taxon>Riccia</taxon>
    </lineage>
</organism>
<feature type="signal peptide" evidence="1">
    <location>
        <begin position="1"/>
        <end position="29"/>
    </location>
</feature>
<accession>A0ABD3HNI9</accession>
<gene>
    <name evidence="2" type="ORF">R1sor_005595</name>
</gene>